<feature type="compositionally biased region" description="Low complexity" evidence="1">
    <location>
        <begin position="1346"/>
        <end position="1360"/>
    </location>
</feature>
<dbReference type="STRING" id="81824.A9VDC1"/>
<feature type="domain" description="Vacuolar protein sorting-associated protein 8 central" evidence="2">
    <location>
        <begin position="561"/>
        <end position="698"/>
    </location>
</feature>
<dbReference type="PANTHER" id="PTHR12616:SF8">
    <property type="entry name" value="VACUOLAR PROTEIN SORTING-ASSOCIATED PROTEIN 8 HOMOLOG"/>
    <property type="match status" value="1"/>
</dbReference>
<dbReference type="RefSeq" id="XP_001750715.1">
    <property type="nucleotide sequence ID" value="XM_001750663.1"/>
</dbReference>
<dbReference type="Pfam" id="PF12816">
    <property type="entry name" value="TPR_Vps8"/>
    <property type="match status" value="1"/>
</dbReference>
<organism evidence="3 4">
    <name type="scientific">Monosiga brevicollis</name>
    <name type="common">Choanoflagellate</name>
    <dbReference type="NCBI Taxonomy" id="81824"/>
    <lineage>
        <taxon>Eukaryota</taxon>
        <taxon>Choanoflagellata</taxon>
        <taxon>Craspedida</taxon>
        <taxon>Salpingoecidae</taxon>
        <taxon>Monosiga</taxon>
    </lineage>
</organism>
<accession>A9VDC1</accession>
<reference evidence="3 4" key="1">
    <citation type="journal article" date="2008" name="Nature">
        <title>The genome of the choanoflagellate Monosiga brevicollis and the origin of metazoans.</title>
        <authorList>
            <consortium name="JGI Sequencing"/>
            <person name="King N."/>
            <person name="Westbrook M.J."/>
            <person name="Young S.L."/>
            <person name="Kuo A."/>
            <person name="Abedin M."/>
            <person name="Chapman J."/>
            <person name="Fairclough S."/>
            <person name="Hellsten U."/>
            <person name="Isogai Y."/>
            <person name="Letunic I."/>
            <person name="Marr M."/>
            <person name="Pincus D."/>
            <person name="Putnam N."/>
            <person name="Rokas A."/>
            <person name="Wright K.J."/>
            <person name="Zuzow R."/>
            <person name="Dirks W."/>
            <person name="Good M."/>
            <person name="Goodstein D."/>
            <person name="Lemons D."/>
            <person name="Li W."/>
            <person name="Lyons J.B."/>
            <person name="Morris A."/>
            <person name="Nichols S."/>
            <person name="Richter D.J."/>
            <person name="Salamov A."/>
            <person name="Bork P."/>
            <person name="Lim W.A."/>
            <person name="Manning G."/>
            <person name="Miller W.T."/>
            <person name="McGinnis W."/>
            <person name="Shapiro H."/>
            <person name="Tjian R."/>
            <person name="Grigoriev I.V."/>
            <person name="Rokhsar D."/>
        </authorList>
    </citation>
    <scope>NUCLEOTIDE SEQUENCE [LARGE SCALE GENOMIC DNA]</scope>
    <source>
        <strain evidence="4">MX1 / ATCC 50154</strain>
    </source>
</reference>
<gene>
    <name evidence="3" type="ORF">MONBRDRAFT_34684</name>
</gene>
<feature type="region of interest" description="Disordered" evidence="1">
    <location>
        <begin position="464"/>
        <end position="489"/>
    </location>
</feature>
<dbReference type="EMBL" id="CH991587">
    <property type="protein sequence ID" value="EDQ84420.1"/>
    <property type="molecule type" value="Genomic_DNA"/>
</dbReference>
<dbReference type="InParanoid" id="A9VDC1"/>
<dbReference type="GO" id="GO:0034058">
    <property type="term" value="P:endosomal vesicle fusion"/>
    <property type="evidence" value="ECO:0000318"/>
    <property type="project" value="GO_Central"/>
</dbReference>
<dbReference type="GO" id="GO:0006623">
    <property type="term" value="P:protein targeting to vacuole"/>
    <property type="evidence" value="ECO:0000318"/>
    <property type="project" value="GO_Central"/>
</dbReference>
<dbReference type="GO" id="GO:0030897">
    <property type="term" value="C:HOPS complex"/>
    <property type="evidence" value="ECO:0000318"/>
    <property type="project" value="GO_Central"/>
</dbReference>
<dbReference type="PANTHER" id="PTHR12616">
    <property type="entry name" value="VACUOLAR PROTEIN SORTING VPS41"/>
    <property type="match status" value="1"/>
</dbReference>
<protein>
    <recommendedName>
        <fullName evidence="2">Vacuolar protein sorting-associated protein 8 central domain-containing protein</fullName>
    </recommendedName>
</protein>
<dbReference type="KEGG" id="mbr:MONBRDRAFT_34684"/>
<evidence type="ECO:0000256" key="1">
    <source>
        <dbReference type="SAM" id="MobiDB-lite"/>
    </source>
</evidence>
<dbReference type="Proteomes" id="UP000001357">
    <property type="component" value="Unassembled WGS sequence"/>
</dbReference>
<feature type="region of interest" description="Disordered" evidence="1">
    <location>
        <begin position="1323"/>
        <end position="1366"/>
    </location>
</feature>
<feature type="compositionally biased region" description="Pro residues" evidence="1">
    <location>
        <begin position="37"/>
        <end position="46"/>
    </location>
</feature>
<evidence type="ECO:0000313" key="4">
    <source>
        <dbReference type="Proteomes" id="UP000001357"/>
    </source>
</evidence>
<dbReference type="OMA" id="EFIIENC"/>
<sequence>MDAFSAPRPSASFLAIWLPVTSRANLDGRQPWSATVPPSPRLPLPRPNHDDSFSRPPSLRQAIGGKSTVAVGTAFGLVLIYEQQVCSPRSLAGALSALFDPPPHVCGGIQTLQRMLGNLESTMRSAVTAIDLDVEESRVICGYENGVIVRWDLVSGKPLNNIEKVYNSDRRLAVSLSAEGSAYSHGFKKVMGVRVVDNHCILSSDQVKCCTLAALKVPEGMSSPENVIVALGSASKVFVVRLKPSMHVLATLTASNDDGMGLALLDWTWTEVRFDNRTQVQPILTYSWGRKVNLLNVGMTSTTPGDSDLACVPLGAVHNNRVGLTMVRWLNSRIILAMDRNEHVLVIDARVAQVVDVLDMAPAKLVFNRHFAKRHMQEGMRDYTSALAAGSEVLMALGSDAVRVIRVATWTDRLLYLVNSKAFRAAIELGLAFFNNKALVPYGLSSDDEVRKSRVRDQMRHILEAPEPAAPPAQPSATPAEPKAEPKQPDQALLVRRKFFRQMSRVLTQASFQLGLTHSFVHPNTHIKLTDRGSHPRRLSDFLMSTLFDKLLEHPTALACFLEELRPLILNDTITSLPPVVMQAFVAHFKKLNKPKIVEECILHMDVSTMDINELTKLCWSYRLFDAMIYIYNNGLDDYIFPLTEFMSRLRASVKSRASTMGSGDVADLLSPQDQTLGNKLLVYLSYCLAGRAYPRGELPPYVVYLDVWAAYRLSGPSVYGLIFKLSLSLSLLSLLSFTLILWRHLWLVYDKFGPFRHKVNKVRVNMYRRFLLLQHDPSGAIKETYPNLRTLLRFNTREVLNVLSLAFDDLQVILEQGDEEAVNGLPSPQHVIDTLEHVMSKDPASFNAQQLCNLYTFIARQFARGRGVSRLQADRLLSVVERLTDTRDETQKDEREQALLELLSATGLEAFRKDQLLVQAEQAHFWEVCKVVLESQRRFADVIPCLLNDQIKKQQAFRYAHQKLRIISGQERQDMVDAVIRLFPKLVATSAREAARLVIEDFEPILPQLMRLLQKTPKLHYAFLLHYSKAKSEEEEDKTSREVIEQLIELMCQLEPARVYKFLQTTNNYRVDDVLALCKQYRLPDATCWLYEVKEQYTEAFQLIKAGVLQRLQAMNQAFEAYDKEHGASGLPEGTADPRVESIKAMRAMMRVALDMVSRSSAKLENSEERQALWCPLLDMLIEVHGKMKGVLKHTIQDHRQVIQDTIKQVVAVMISHVAPPIILHRIIRDNDMAERFRDIKDLVMGMLDTYIYEKTLLGTTVKIIGNDIDIMAHHRFHSMRDAFSSQWRCPFCSQPLYGGHLGATEIVMTRTGASAHRSCHDEALGQSRHQRGRRAARVVEPRLSSVSSGEATAEASSTKTQTVEEQVEDRAARYLEHTRAQTDGLLVDLLDRLEDSLYEETPRPKLGLLSGPEYELQLAAPRTKRTAPSSGVCMPTVPQTRGKVRMGF</sequence>
<dbReference type="GO" id="GO:0005770">
    <property type="term" value="C:late endosome"/>
    <property type="evidence" value="ECO:0000318"/>
    <property type="project" value="GO_Central"/>
</dbReference>
<dbReference type="InterPro" id="IPR045111">
    <property type="entry name" value="Vps41/Vps8"/>
</dbReference>
<proteinExistence type="predicted"/>
<feature type="region of interest" description="Disordered" evidence="1">
    <location>
        <begin position="28"/>
        <end position="56"/>
    </location>
</feature>
<evidence type="ECO:0000313" key="3">
    <source>
        <dbReference type="EMBL" id="EDQ84420.1"/>
    </source>
</evidence>
<dbReference type="InterPro" id="IPR025941">
    <property type="entry name" value="Vps8_central_dom"/>
</dbReference>
<dbReference type="GeneID" id="5896007"/>
<name>A9VDC1_MONBE</name>
<dbReference type="eggNOG" id="KOG2079">
    <property type="taxonomic scope" value="Eukaryota"/>
</dbReference>
<dbReference type="FunCoup" id="A9VDC1">
    <property type="interactions" value="927"/>
</dbReference>
<evidence type="ECO:0000259" key="2">
    <source>
        <dbReference type="Pfam" id="PF12816"/>
    </source>
</evidence>
<dbReference type="Pfam" id="PF23410">
    <property type="entry name" value="Beta-prop_VPS8"/>
    <property type="match status" value="1"/>
</dbReference>
<dbReference type="SUPFAM" id="SSF50978">
    <property type="entry name" value="WD40 repeat-like"/>
    <property type="match status" value="1"/>
</dbReference>
<dbReference type="InterPro" id="IPR036322">
    <property type="entry name" value="WD40_repeat_dom_sf"/>
</dbReference>
<keyword evidence="4" id="KW-1185">Reference proteome</keyword>
<feature type="region of interest" description="Disordered" evidence="1">
    <location>
        <begin position="1423"/>
        <end position="1450"/>
    </location>
</feature>